<comment type="caution">
    <text evidence="2">The sequence shown here is derived from an EMBL/GenBank/DDBJ whole genome shotgun (WGS) entry which is preliminary data.</text>
</comment>
<dbReference type="PANTHER" id="PTHR21608">
    <property type="entry name" value="KINESIN-LIKE PROTEIN CG14535"/>
    <property type="match status" value="1"/>
</dbReference>
<feature type="region of interest" description="Disordered" evidence="1">
    <location>
        <begin position="44"/>
        <end position="65"/>
    </location>
</feature>
<name>A0AAD9K3A1_9ANNE</name>
<organism evidence="2 3">
    <name type="scientific">Paralvinella palmiformis</name>
    <dbReference type="NCBI Taxonomy" id="53620"/>
    <lineage>
        <taxon>Eukaryota</taxon>
        <taxon>Metazoa</taxon>
        <taxon>Spiralia</taxon>
        <taxon>Lophotrochozoa</taxon>
        <taxon>Annelida</taxon>
        <taxon>Polychaeta</taxon>
        <taxon>Sedentaria</taxon>
        <taxon>Canalipalpata</taxon>
        <taxon>Terebellida</taxon>
        <taxon>Terebelliformia</taxon>
        <taxon>Alvinellidae</taxon>
        <taxon>Paralvinella</taxon>
    </lineage>
</organism>
<dbReference type="AlphaFoldDB" id="A0AAD9K3A1"/>
<evidence type="ECO:0000313" key="2">
    <source>
        <dbReference type="EMBL" id="KAK2163258.1"/>
    </source>
</evidence>
<sequence>MDVQQLMVNGGCSAAICPDSVGETGCGVVSLAVEHSGIQAAQKLTMSGRKKKRAQIPPDPEPPPFPTNFCDVIRMTPPSAPPQLLRNIGRLQALGSGKETNIIVVSERALADNE</sequence>
<dbReference type="PANTHER" id="PTHR21608:SF7">
    <property type="entry name" value="KINESIN-LIKE PROTEIN CG14535"/>
    <property type="match status" value="1"/>
</dbReference>
<dbReference type="EMBL" id="JAODUP010000083">
    <property type="protein sequence ID" value="KAK2163258.1"/>
    <property type="molecule type" value="Genomic_DNA"/>
</dbReference>
<proteinExistence type="predicted"/>
<reference evidence="2" key="1">
    <citation type="journal article" date="2023" name="Mol. Biol. Evol.">
        <title>Third-Generation Sequencing Reveals the Adaptive Role of the Epigenome in Three Deep-Sea Polychaetes.</title>
        <authorList>
            <person name="Perez M."/>
            <person name="Aroh O."/>
            <person name="Sun Y."/>
            <person name="Lan Y."/>
            <person name="Juniper S.K."/>
            <person name="Young C.R."/>
            <person name="Angers B."/>
            <person name="Qian P.Y."/>
        </authorList>
    </citation>
    <scope>NUCLEOTIDE SEQUENCE</scope>
    <source>
        <strain evidence="2">P08H-3</strain>
    </source>
</reference>
<evidence type="ECO:0000313" key="3">
    <source>
        <dbReference type="Proteomes" id="UP001208570"/>
    </source>
</evidence>
<dbReference type="GO" id="GO:0007018">
    <property type="term" value="P:microtubule-based movement"/>
    <property type="evidence" value="ECO:0007669"/>
    <property type="project" value="InterPro"/>
</dbReference>
<evidence type="ECO:0000256" key="1">
    <source>
        <dbReference type="SAM" id="MobiDB-lite"/>
    </source>
</evidence>
<accession>A0AAD9K3A1</accession>
<dbReference type="InterPro" id="IPR027640">
    <property type="entry name" value="Kinesin-like_fam"/>
</dbReference>
<keyword evidence="3" id="KW-1185">Reference proteome</keyword>
<dbReference type="GO" id="GO:0003777">
    <property type="term" value="F:microtubule motor activity"/>
    <property type="evidence" value="ECO:0007669"/>
    <property type="project" value="InterPro"/>
</dbReference>
<protein>
    <submittedName>
        <fullName evidence="2">Uncharacterized protein</fullName>
    </submittedName>
</protein>
<dbReference type="Proteomes" id="UP001208570">
    <property type="component" value="Unassembled WGS sequence"/>
</dbReference>
<gene>
    <name evidence="2" type="ORF">LSH36_83g06059</name>
</gene>